<feature type="non-terminal residue" evidence="3">
    <location>
        <position position="1"/>
    </location>
</feature>
<keyword evidence="3" id="KW-0547">Nucleotide-binding</keyword>
<dbReference type="GO" id="GO:0003677">
    <property type="term" value="F:DNA binding"/>
    <property type="evidence" value="ECO:0007669"/>
    <property type="project" value="UniProtKB-KW"/>
</dbReference>
<accession>A0A146KHH8</accession>
<dbReference type="InterPro" id="IPR049730">
    <property type="entry name" value="SNF2/RAD54-like_C"/>
</dbReference>
<name>A0A146KHH8_9EUKA</name>
<dbReference type="Pfam" id="PF00271">
    <property type="entry name" value="Helicase_C"/>
    <property type="match status" value="1"/>
</dbReference>
<keyword evidence="3" id="KW-0067">ATP-binding</keyword>
<evidence type="ECO:0000259" key="2">
    <source>
        <dbReference type="PROSITE" id="PS51194"/>
    </source>
</evidence>
<dbReference type="InterPro" id="IPR027417">
    <property type="entry name" value="P-loop_NTPase"/>
</dbReference>
<evidence type="ECO:0000313" key="3">
    <source>
        <dbReference type="EMBL" id="JAP94906.1"/>
    </source>
</evidence>
<dbReference type="Gene3D" id="3.40.50.300">
    <property type="entry name" value="P-loop containing nucleotide triphosphate hydrolases"/>
    <property type="match status" value="1"/>
</dbReference>
<feature type="non-terminal residue" evidence="3">
    <location>
        <position position="137"/>
    </location>
</feature>
<sequence>EVIVGDTNIQNRSDSIKRFQNSKNSFIFLISTRAGGQGINLQAANKIILFDSDFNPQVDKQAIGRAYRIGQTRPVFVYRFVTKNTVEEKILEISQNKELFHEAFVENERQDTQEAMEYLAEQSKNIDQQSQFQTQID</sequence>
<dbReference type="SUPFAM" id="SSF52540">
    <property type="entry name" value="P-loop containing nucleoside triphosphate hydrolases"/>
    <property type="match status" value="1"/>
</dbReference>
<dbReference type="PROSITE" id="PS51194">
    <property type="entry name" value="HELICASE_CTER"/>
    <property type="match status" value="1"/>
</dbReference>
<feature type="domain" description="Helicase C-terminal" evidence="2">
    <location>
        <begin position="1"/>
        <end position="120"/>
    </location>
</feature>
<dbReference type="PANTHER" id="PTHR10799">
    <property type="entry name" value="SNF2/RAD54 HELICASE FAMILY"/>
    <property type="match status" value="1"/>
</dbReference>
<keyword evidence="3" id="KW-0347">Helicase</keyword>
<evidence type="ECO:0000256" key="1">
    <source>
        <dbReference type="ARBA" id="ARBA00022801"/>
    </source>
</evidence>
<gene>
    <name evidence="3" type="ORF">TPC1_12269</name>
</gene>
<dbReference type="GO" id="GO:0004386">
    <property type="term" value="F:helicase activity"/>
    <property type="evidence" value="ECO:0007669"/>
    <property type="project" value="UniProtKB-KW"/>
</dbReference>
<proteinExistence type="predicted"/>
<keyword evidence="3" id="KW-0238">DNA-binding</keyword>
<dbReference type="InterPro" id="IPR001650">
    <property type="entry name" value="Helicase_C-like"/>
</dbReference>
<dbReference type="AlphaFoldDB" id="A0A146KHH8"/>
<protein>
    <submittedName>
        <fullName evidence="3">SNF2 family chromodomain helicase-DNA-binding protein</fullName>
    </submittedName>
</protein>
<keyword evidence="1" id="KW-0378">Hydrolase</keyword>
<reference evidence="3" key="1">
    <citation type="submission" date="2015-07" db="EMBL/GenBank/DDBJ databases">
        <title>Adaptation to a free-living lifestyle via gene acquisitions in the diplomonad Trepomonas sp. PC1.</title>
        <authorList>
            <person name="Xu F."/>
            <person name="Jerlstrom-Hultqvist J."/>
            <person name="Kolisko M."/>
            <person name="Simpson A.G.B."/>
            <person name="Roger A.J."/>
            <person name="Svard S.G."/>
            <person name="Andersson J.O."/>
        </authorList>
    </citation>
    <scope>NUCLEOTIDE SEQUENCE</scope>
    <source>
        <strain evidence="3">PC1</strain>
    </source>
</reference>
<dbReference type="CDD" id="cd18793">
    <property type="entry name" value="SF2_C_SNF"/>
    <property type="match status" value="1"/>
</dbReference>
<dbReference type="GO" id="GO:0016787">
    <property type="term" value="F:hydrolase activity"/>
    <property type="evidence" value="ECO:0007669"/>
    <property type="project" value="UniProtKB-KW"/>
</dbReference>
<dbReference type="EMBL" id="GDID01001700">
    <property type="protein sequence ID" value="JAP94906.1"/>
    <property type="molecule type" value="Transcribed_RNA"/>
</dbReference>
<dbReference type="SMART" id="SM00490">
    <property type="entry name" value="HELICc"/>
    <property type="match status" value="1"/>
</dbReference>
<organism evidence="3">
    <name type="scientific">Trepomonas sp. PC1</name>
    <dbReference type="NCBI Taxonomy" id="1076344"/>
    <lineage>
        <taxon>Eukaryota</taxon>
        <taxon>Metamonada</taxon>
        <taxon>Diplomonadida</taxon>
        <taxon>Hexamitidae</taxon>
        <taxon>Hexamitinae</taxon>
        <taxon>Trepomonas</taxon>
    </lineage>
</organism>